<dbReference type="KEGG" id="vg:60325266"/>
<evidence type="ECO:0000313" key="3">
    <source>
        <dbReference type="Proteomes" id="UP000295207"/>
    </source>
</evidence>
<sequence>MSEQAPAEQAPVEQAPELPPAAVLPATRLERMSMGTPGKAHKRTEYTPVDEREANRKCARRPFGKRGKPVQYTPYDEQ</sequence>
<feature type="compositionally biased region" description="Basic residues" evidence="1">
    <location>
        <begin position="57"/>
        <end position="68"/>
    </location>
</feature>
<reference evidence="2 3" key="1">
    <citation type="submission" date="2019-02" db="EMBL/GenBank/DDBJ databases">
        <authorList>
            <person name="Johnson N."/>
            <person name="McClure M.G."/>
            <person name="Christensen M."/>
            <person name="Johnson M."/>
            <person name="Gaffney B.L."/>
            <person name="Staples A.K."/>
            <person name="King R.A."/>
            <person name="Rinehart C.A."/>
            <person name="Rowland N.S."/>
            <person name="Garlena R.A."/>
            <person name="Russell D.A."/>
            <person name="Pope W.H."/>
            <person name="Jacobs-Sera D."/>
            <person name="Hendrix R.W."/>
            <person name="Hatfull G.F."/>
        </authorList>
    </citation>
    <scope>NUCLEOTIDE SEQUENCE [LARGE SCALE GENOMIC DNA]</scope>
</reference>
<dbReference type="EMBL" id="MK494119">
    <property type="protein sequence ID" value="QBP31679.1"/>
    <property type="molecule type" value="Genomic_DNA"/>
</dbReference>
<evidence type="ECO:0000313" key="2">
    <source>
        <dbReference type="EMBL" id="QBP31679.1"/>
    </source>
</evidence>
<evidence type="ECO:0000256" key="1">
    <source>
        <dbReference type="SAM" id="MobiDB-lite"/>
    </source>
</evidence>
<dbReference type="GeneID" id="60325266"/>
<name>A0A482JHJ1_9CAUD</name>
<feature type="compositionally biased region" description="Low complexity" evidence="1">
    <location>
        <begin position="1"/>
        <end position="26"/>
    </location>
</feature>
<organism evidence="2 3">
    <name type="scientific">Mycobacterium Phage Niklas</name>
    <dbReference type="NCBI Taxonomy" id="2517936"/>
    <lineage>
        <taxon>Viruses</taxon>
        <taxon>Duplodnaviria</taxon>
        <taxon>Heunggongvirae</taxon>
        <taxon>Uroviricota</taxon>
        <taxon>Caudoviricetes</taxon>
        <taxon>Weiservirinae</taxon>
        <taxon>Anayavirus</taxon>
        <taxon>Anayavirus niklas</taxon>
    </lineage>
</organism>
<feature type="compositionally biased region" description="Basic and acidic residues" evidence="1">
    <location>
        <begin position="43"/>
        <end position="56"/>
    </location>
</feature>
<accession>A0A482JHJ1</accession>
<gene>
    <name evidence="2" type="primary">97</name>
    <name evidence="2" type="ORF">SEA_NIKLAS_97</name>
</gene>
<protein>
    <submittedName>
        <fullName evidence="2">Uncharacterized protein</fullName>
    </submittedName>
</protein>
<proteinExistence type="predicted"/>
<keyword evidence="3" id="KW-1185">Reference proteome</keyword>
<feature type="region of interest" description="Disordered" evidence="1">
    <location>
        <begin position="1"/>
        <end position="78"/>
    </location>
</feature>
<dbReference type="RefSeq" id="YP_009953787.1">
    <property type="nucleotide sequence ID" value="NC_051625.1"/>
</dbReference>
<dbReference type="Proteomes" id="UP000295207">
    <property type="component" value="Segment"/>
</dbReference>